<dbReference type="Gene3D" id="3.40.30.10">
    <property type="entry name" value="Glutaredoxin"/>
    <property type="match status" value="1"/>
</dbReference>
<dbReference type="InterPro" id="IPR009094">
    <property type="entry name" value="DiS-bond_isomerase_DsbC/G_N_sf"/>
</dbReference>
<name>A0A2N7PMD5_9BACT</name>
<dbReference type="InterPro" id="IPR051470">
    <property type="entry name" value="Thiol:disulfide_interchange"/>
</dbReference>
<dbReference type="Gene3D" id="3.10.450.70">
    <property type="entry name" value="Disulphide bond isomerase, DsbC/G, N-terminal"/>
    <property type="match status" value="1"/>
</dbReference>
<organism evidence="8 9">
    <name type="scientific">Thermodesulfobacterium geofontis</name>
    <dbReference type="NCBI Taxonomy" id="1295609"/>
    <lineage>
        <taxon>Bacteria</taxon>
        <taxon>Pseudomonadati</taxon>
        <taxon>Thermodesulfobacteriota</taxon>
        <taxon>Thermodesulfobacteria</taxon>
        <taxon>Thermodesulfobacteriales</taxon>
        <taxon>Thermodesulfobacteriaceae</taxon>
        <taxon>Thermodesulfobacterium</taxon>
    </lineage>
</organism>
<evidence type="ECO:0000256" key="3">
    <source>
        <dbReference type="ARBA" id="ARBA00022729"/>
    </source>
</evidence>
<dbReference type="PROSITE" id="PS51352">
    <property type="entry name" value="THIOREDOXIN_2"/>
    <property type="match status" value="1"/>
</dbReference>
<evidence type="ECO:0000313" key="8">
    <source>
        <dbReference type="EMBL" id="PMP66015.1"/>
    </source>
</evidence>
<dbReference type="InterPro" id="IPR018950">
    <property type="entry name" value="DiS-bond_isomerase_DsbC/G_N"/>
</dbReference>
<feature type="domain" description="Thioredoxin" evidence="7">
    <location>
        <begin position="97"/>
        <end position="257"/>
    </location>
</feature>
<evidence type="ECO:0000256" key="4">
    <source>
        <dbReference type="ARBA" id="ARBA00022764"/>
    </source>
</evidence>
<dbReference type="SUPFAM" id="SSF54423">
    <property type="entry name" value="DsbC/DsbG N-terminal domain-like"/>
    <property type="match status" value="1"/>
</dbReference>
<dbReference type="CDD" id="cd03020">
    <property type="entry name" value="DsbA_DsbC_DsbG"/>
    <property type="match status" value="1"/>
</dbReference>
<dbReference type="AlphaFoldDB" id="A0A2N7PMD5"/>
<dbReference type="PANTHER" id="PTHR35272:SF3">
    <property type="entry name" value="THIOL:DISULFIDE INTERCHANGE PROTEIN DSBC"/>
    <property type="match status" value="1"/>
</dbReference>
<dbReference type="GO" id="GO:0042597">
    <property type="term" value="C:periplasmic space"/>
    <property type="evidence" value="ECO:0007669"/>
    <property type="project" value="UniProtKB-SubCell"/>
</dbReference>
<evidence type="ECO:0000256" key="5">
    <source>
        <dbReference type="ARBA" id="ARBA00023157"/>
    </source>
</evidence>
<dbReference type="SUPFAM" id="SSF52833">
    <property type="entry name" value="Thioredoxin-like"/>
    <property type="match status" value="1"/>
</dbReference>
<dbReference type="Pfam" id="PF13098">
    <property type="entry name" value="Thioredoxin_2"/>
    <property type="match status" value="1"/>
</dbReference>
<dbReference type="Proteomes" id="UP000235460">
    <property type="component" value="Unassembled WGS sequence"/>
</dbReference>
<dbReference type="InterPro" id="IPR012336">
    <property type="entry name" value="Thioredoxin-like_fold"/>
</dbReference>
<comment type="similarity">
    <text evidence="2">Belongs to the thioredoxin family. DsbC subfamily.</text>
</comment>
<evidence type="ECO:0000259" key="7">
    <source>
        <dbReference type="PROSITE" id="PS51352"/>
    </source>
</evidence>
<evidence type="ECO:0000256" key="2">
    <source>
        <dbReference type="ARBA" id="ARBA00009813"/>
    </source>
</evidence>
<dbReference type="EMBL" id="PNIK01000086">
    <property type="protein sequence ID" value="PMP66015.1"/>
    <property type="molecule type" value="Genomic_DNA"/>
</dbReference>
<dbReference type="PANTHER" id="PTHR35272">
    <property type="entry name" value="THIOL:DISULFIDE INTERCHANGE PROTEIN DSBC-RELATED"/>
    <property type="match status" value="1"/>
</dbReference>
<gene>
    <name evidence="8" type="ORF">C0190_06095</name>
</gene>
<evidence type="ECO:0000313" key="9">
    <source>
        <dbReference type="Proteomes" id="UP000235460"/>
    </source>
</evidence>
<dbReference type="InterPro" id="IPR013766">
    <property type="entry name" value="Thioredoxin_domain"/>
</dbReference>
<keyword evidence="3" id="KW-0732">Signal</keyword>
<comment type="subcellular location">
    <subcellularLocation>
        <location evidence="1">Periplasm</location>
    </subcellularLocation>
</comment>
<reference evidence="8 9" key="1">
    <citation type="submission" date="2018-01" db="EMBL/GenBank/DDBJ databases">
        <title>Metagenomic assembled genomes from two thermal pools in the Uzon Caldera, Kamchatka, Russia.</title>
        <authorList>
            <person name="Wilkins L."/>
            <person name="Ettinger C."/>
        </authorList>
    </citation>
    <scope>NUCLEOTIDE SEQUENCE [LARGE SCALE GENOMIC DNA]</scope>
    <source>
        <strain evidence="8">ZAV-08</strain>
    </source>
</reference>
<dbReference type="InterPro" id="IPR033954">
    <property type="entry name" value="DiS-bond_Isoase_DsbC/G"/>
</dbReference>
<evidence type="ECO:0000256" key="6">
    <source>
        <dbReference type="ARBA" id="ARBA00023284"/>
    </source>
</evidence>
<keyword evidence="5" id="KW-1015">Disulfide bond</keyword>
<dbReference type="Pfam" id="PF10411">
    <property type="entry name" value="DsbC_N"/>
    <property type="match status" value="1"/>
</dbReference>
<sequence>MKKVKIFSFKILFILCLSLLIFISCKSVRSSSTNCPKPSEIKKILDPIQPGINIESVEESPIPGLCEVIVKLSDIQKGIFYIDSTGNYIVSGSILDIKNFKNLTHEKLQAINKRVLSKDDLSKLDKMVDIVYGKSSNVVYFITDPDCPHCKKAENILDKLVKEGKLTVKVILLPIEVLHPDAKAKAISLICDKKGFKELMKGYKSSNQCKIGKKKIEDNINFLINELKVTGTPTFVFPDGEMKTDVLSEAYIISKFNPKN</sequence>
<keyword evidence="6" id="KW-0676">Redox-active center</keyword>
<protein>
    <submittedName>
        <fullName evidence="8">Thiol:disulfide interchange protein</fullName>
    </submittedName>
</protein>
<dbReference type="InterPro" id="IPR036249">
    <property type="entry name" value="Thioredoxin-like_sf"/>
</dbReference>
<evidence type="ECO:0000256" key="1">
    <source>
        <dbReference type="ARBA" id="ARBA00004418"/>
    </source>
</evidence>
<accession>A0A2N7PMD5</accession>
<dbReference type="PROSITE" id="PS51257">
    <property type="entry name" value="PROKAR_LIPOPROTEIN"/>
    <property type="match status" value="1"/>
</dbReference>
<keyword evidence="4" id="KW-0574">Periplasm</keyword>
<comment type="caution">
    <text evidence="8">The sequence shown here is derived from an EMBL/GenBank/DDBJ whole genome shotgun (WGS) entry which is preliminary data.</text>
</comment>
<proteinExistence type="inferred from homology"/>